<dbReference type="InterPro" id="IPR013324">
    <property type="entry name" value="RNA_pol_sigma_r3/r4-like"/>
</dbReference>
<dbReference type="InterPro" id="IPR014327">
    <property type="entry name" value="RNA_pol_sigma70_bacteroid"/>
</dbReference>
<dbReference type="Proteomes" id="UP000278351">
    <property type="component" value="Unassembled WGS sequence"/>
</dbReference>
<proteinExistence type="inferred from homology"/>
<dbReference type="PANTHER" id="PTHR43133:SF46">
    <property type="entry name" value="RNA POLYMERASE SIGMA-70 FACTOR ECF SUBFAMILY"/>
    <property type="match status" value="1"/>
</dbReference>
<dbReference type="InterPro" id="IPR013325">
    <property type="entry name" value="RNA_pol_sigma_r2"/>
</dbReference>
<dbReference type="Gene3D" id="1.10.10.10">
    <property type="entry name" value="Winged helix-like DNA-binding domain superfamily/Winged helix DNA-binding domain"/>
    <property type="match status" value="1"/>
</dbReference>
<reference evidence="6 7" key="1">
    <citation type="submission" date="2018-11" db="EMBL/GenBank/DDBJ databases">
        <title>Chitinophaga lutea sp.nov., isolate from arsenic contaminated soil.</title>
        <authorList>
            <person name="Zong Y."/>
        </authorList>
    </citation>
    <scope>NUCLEOTIDE SEQUENCE [LARGE SCALE GENOMIC DNA]</scope>
    <source>
        <strain evidence="6 7">ZY74</strain>
    </source>
</reference>
<evidence type="ECO:0000256" key="2">
    <source>
        <dbReference type="ARBA" id="ARBA00023015"/>
    </source>
</evidence>
<dbReference type="GO" id="GO:0003677">
    <property type="term" value="F:DNA binding"/>
    <property type="evidence" value="ECO:0007669"/>
    <property type="project" value="InterPro"/>
</dbReference>
<evidence type="ECO:0000259" key="5">
    <source>
        <dbReference type="PROSITE" id="PS00622"/>
    </source>
</evidence>
<comment type="caution">
    <text evidence="6">The sequence shown here is derived from an EMBL/GenBank/DDBJ whole genome shotgun (WGS) entry which is preliminary data.</text>
</comment>
<dbReference type="GO" id="GO:0016987">
    <property type="term" value="F:sigma factor activity"/>
    <property type="evidence" value="ECO:0007669"/>
    <property type="project" value="UniProtKB-KW"/>
</dbReference>
<keyword evidence="4" id="KW-0804">Transcription</keyword>
<evidence type="ECO:0000256" key="3">
    <source>
        <dbReference type="ARBA" id="ARBA00023082"/>
    </source>
</evidence>
<dbReference type="NCBIfam" id="TIGR02985">
    <property type="entry name" value="Sig70_bacteroi1"/>
    <property type="match status" value="1"/>
</dbReference>
<dbReference type="SUPFAM" id="SSF88946">
    <property type="entry name" value="Sigma2 domain of RNA polymerase sigma factors"/>
    <property type="match status" value="1"/>
</dbReference>
<dbReference type="SUPFAM" id="SSF88659">
    <property type="entry name" value="Sigma3 and sigma4 domains of RNA polymerase sigma factors"/>
    <property type="match status" value="1"/>
</dbReference>
<gene>
    <name evidence="6" type="ORF">EGT74_13755</name>
</gene>
<evidence type="ECO:0000256" key="4">
    <source>
        <dbReference type="ARBA" id="ARBA00023163"/>
    </source>
</evidence>
<dbReference type="InterPro" id="IPR039425">
    <property type="entry name" value="RNA_pol_sigma-70-like"/>
</dbReference>
<dbReference type="GO" id="GO:0006352">
    <property type="term" value="P:DNA-templated transcription initiation"/>
    <property type="evidence" value="ECO:0007669"/>
    <property type="project" value="InterPro"/>
</dbReference>
<dbReference type="InterPro" id="IPR014284">
    <property type="entry name" value="RNA_pol_sigma-70_dom"/>
</dbReference>
<dbReference type="EMBL" id="RPDH01000002">
    <property type="protein sequence ID" value="RPE08129.1"/>
    <property type="molecule type" value="Genomic_DNA"/>
</dbReference>
<protein>
    <submittedName>
        <fullName evidence="6">RNA polymerase sigma-70 factor</fullName>
    </submittedName>
</protein>
<evidence type="ECO:0000256" key="1">
    <source>
        <dbReference type="ARBA" id="ARBA00010641"/>
    </source>
</evidence>
<dbReference type="Gene3D" id="1.10.1740.10">
    <property type="match status" value="1"/>
</dbReference>
<dbReference type="PROSITE" id="PS00622">
    <property type="entry name" value="HTH_LUXR_1"/>
    <property type="match status" value="1"/>
</dbReference>
<dbReference type="InterPro" id="IPR036388">
    <property type="entry name" value="WH-like_DNA-bd_sf"/>
</dbReference>
<evidence type="ECO:0000313" key="7">
    <source>
        <dbReference type="Proteomes" id="UP000278351"/>
    </source>
</evidence>
<comment type="similarity">
    <text evidence="1">Belongs to the sigma-70 factor family. ECF subfamily.</text>
</comment>
<dbReference type="Pfam" id="PF08281">
    <property type="entry name" value="Sigma70_r4_2"/>
    <property type="match status" value="1"/>
</dbReference>
<keyword evidence="2" id="KW-0805">Transcription regulation</keyword>
<keyword evidence="7" id="KW-1185">Reference proteome</keyword>
<dbReference type="InterPro" id="IPR000792">
    <property type="entry name" value="Tscrpt_reg_LuxR_C"/>
</dbReference>
<dbReference type="NCBIfam" id="TIGR02937">
    <property type="entry name" value="sigma70-ECF"/>
    <property type="match status" value="1"/>
</dbReference>
<keyword evidence="3" id="KW-0731">Sigma factor</keyword>
<dbReference type="Pfam" id="PF04542">
    <property type="entry name" value="Sigma70_r2"/>
    <property type="match status" value="1"/>
</dbReference>
<dbReference type="InterPro" id="IPR007627">
    <property type="entry name" value="RNA_pol_sigma70_r2"/>
</dbReference>
<accession>A0A3N4PNA7</accession>
<dbReference type="InterPro" id="IPR013249">
    <property type="entry name" value="RNA_pol_sigma70_r4_t2"/>
</dbReference>
<sequence length="195" mass="22082">MNQNRVDRLSDIDLIGLIRGNDHSAFRELYNRHRGPLLQQACLKTGSVADAEDILQELFIHLWEKRHSLHITGTVPAYLHIALRNRIINYYHSALTRLEHARQHADALPQAADNGQMALALKELSAQVNDALDLMPEKMRVVYLKSREEGLSAPLIASQLSISEQTVRNQISNALKRLKTKIDAYYKGQSLPNSL</sequence>
<dbReference type="AlphaFoldDB" id="A0A3N4PNA7"/>
<dbReference type="PANTHER" id="PTHR43133">
    <property type="entry name" value="RNA POLYMERASE ECF-TYPE SIGMA FACTO"/>
    <property type="match status" value="1"/>
</dbReference>
<name>A0A3N4PNA7_9BACT</name>
<organism evidence="6 7">
    <name type="scientific">Chitinophaga lutea</name>
    <dbReference type="NCBI Taxonomy" id="2488634"/>
    <lineage>
        <taxon>Bacteria</taxon>
        <taxon>Pseudomonadati</taxon>
        <taxon>Bacteroidota</taxon>
        <taxon>Chitinophagia</taxon>
        <taxon>Chitinophagales</taxon>
        <taxon>Chitinophagaceae</taxon>
        <taxon>Chitinophaga</taxon>
    </lineage>
</organism>
<evidence type="ECO:0000313" key="6">
    <source>
        <dbReference type="EMBL" id="RPE08129.1"/>
    </source>
</evidence>
<feature type="domain" description="HTH luxR-type" evidence="5">
    <location>
        <begin position="150"/>
        <end position="177"/>
    </location>
</feature>